<gene>
    <name evidence="2" type="ORF">NIES267_55740</name>
</gene>
<dbReference type="AlphaFoldDB" id="A0A1Z4LY84"/>
<protein>
    <submittedName>
        <fullName evidence="2">Uncharacterized protein</fullName>
    </submittedName>
</protein>
<feature type="transmembrane region" description="Helical" evidence="1">
    <location>
        <begin position="87"/>
        <end position="112"/>
    </location>
</feature>
<dbReference type="Proteomes" id="UP000218418">
    <property type="component" value="Chromosome"/>
</dbReference>
<keyword evidence="3" id="KW-1185">Reference proteome</keyword>
<feature type="transmembrane region" description="Helical" evidence="1">
    <location>
        <begin position="52"/>
        <end position="75"/>
    </location>
</feature>
<accession>A0A1Z4LY84</accession>
<organism evidence="2 3">
    <name type="scientific">Calothrix parasitica NIES-267</name>
    <dbReference type="NCBI Taxonomy" id="1973488"/>
    <lineage>
        <taxon>Bacteria</taxon>
        <taxon>Bacillati</taxon>
        <taxon>Cyanobacteriota</taxon>
        <taxon>Cyanophyceae</taxon>
        <taxon>Nostocales</taxon>
        <taxon>Calotrichaceae</taxon>
        <taxon>Calothrix</taxon>
    </lineage>
</organism>
<reference evidence="2 3" key="1">
    <citation type="submission" date="2017-06" db="EMBL/GenBank/DDBJ databases">
        <title>Genome sequencing of cyanobaciteial culture collection at National Institute for Environmental Studies (NIES).</title>
        <authorList>
            <person name="Hirose Y."/>
            <person name="Shimura Y."/>
            <person name="Fujisawa T."/>
            <person name="Nakamura Y."/>
            <person name="Kawachi M."/>
        </authorList>
    </citation>
    <scope>NUCLEOTIDE SEQUENCE [LARGE SCALE GENOMIC DNA]</scope>
    <source>
        <strain evidence="2 3">NIES-267</strain>
    </source>
</reference>
<dbReference type="OrthoDB" id="512864at2"/>
<proteinExistence type="predicted"/>
<evidence type="ECO:0000256" key="1">
    <source>
        <dbReference type="SAM" id="Phobius"/>
    </source>
</evidence>
<keyword evidence="1" id="KW-0472">Membrane</keyword>
<evidence type="ECO:0000313" key="2">
    <source>
        <dbReference type="EMBL" id="BAY86068.1"/>
    </source>
</evidence>
<sequence>MSNSQNVNRRRSWLNIPELNIAIFAFLLNFLWEVQQMPFFKLSDLSCTQRTINCTLATFGDVLIALIGFWTVAFFSKSRYWFRQPKWWQLSIFILVSLGITIVFEALATGVLNRWEYADIMPTLPVLGTGLTPVIQWIVLPLIIVWFVKRQVLQS</sequence>
<feature type="transmembrane region" description="Helical" evidence="1">
    <location>
        <begin position="12"/>
        <end position="32"/>
    </location>
</feature>
<dbReference type="EMBL" id="AP018227">
    <property type="protein sequence ID" value="BAY86068.1"/>
    <property type="molecule type" value="Genomic_DNA"/>
</dbReference>
<keyword evidence="1" id="KW-1133">Transmembrane helix</keyword>
<feature type="transmembrane region" description="Helical" evidence="1">
    <location>
        <begin position="124"/>
        <end position="148"/>
    </location>
</feature>
<keyword evidence="1" id="KW-0812">Transmembrane</keyword>
<evidence type="ECO:0000313" key="3">
    <source>
        <dbReference type="Proteomes" id="UP000218418"/>
    </source>
</evidence>
<name>A0A1Z4LY84_9CYAN</name>